<dbReference type="SUPFAM" id="SSF54975">
    <property type="entry name" value="Acylphosphatase/BLUF domain-like"/>
    <property type="match status" value="1"/>
</dbReference>
<evidence type="ECO:0000256" key="1">
    <source>
        <dbReference type="ARBA" id="ARBA00005614"/>
    </source>
</evidence>
<dbReference type="EC" id="3.6.1.7" evidence="2 7"/>
<feature type="domain" description="Acylphosphatase-like" evidence="10">
    <location>
        <begin position="5"/>
        <end position="92"/>
    </location>
</feature>
<dbReference type="InterPro" id="IPR020456">
    <property type="entry name" value="Acylphosphatase"/>
</dbReference>
<evidence type="ECO:0000259" key="10">
    <source>
        <dbReference type="PROSITE" id="PS51160"/>
    </source>
</evidence>
<feature type="active site" evidence="7 8">
    <location>
        <position position="38"/>
    </location>
</feature>
<dbReference type="AlphaFoldDB" id="A0A076LMD5"/>
<dbReference type="GeneID" id="33940706"/>
<evidence type="ECO:0000256" key="7">
    <source>
        <dbReference type="HAMAP-Rule" id="MF_01450"/>
    </source>
</evidence>
<dbReference type="Proteomes" id="UP000028681">
    <property type="component" value="Chromosome"/>
</dbReference>
<dbReference type="InterPro" id="IPR028627">
    <property type="entry name" value="Acylphosphatase_bac"/>
</dbReference>
<dbReference type="PRINTS" id="PR00112">
    <property type="entry name" value="ACYLPHPHTASE"/>
</dbReference>
<evidence type="ECO:0000256" key="5">
    <source>
        <dbReference type="ARBA" id="ARBA00032904"/>
    </source>
</evidence>
<dbReference type="NCBIfam" id="NF011000">
    <property type="entry name" value="PRK14426.1"/>
    <property type="match status" value="1"/>
</dbReference>
<dbReference type="InterPro" id="IPR036046">
    <property type="entry name" value="Acylphosphatase-like_dom_sf"/>
</dbReference>
<dbReference type="PROSITE" id="PS00150">
    <property type="entry name" value="ACYLPHOSPHATASE_1"/>
    <property type="match status" value="1"/>
</dbReference>
<keyword evidence="4 7" id="KW-0378">Hydrolase</keyword>
<evidence type="ECO:0000313" key="11">
    <source>
        <dbReference type="EMBL" id="AIJ09660.1"/>
    </source>
</evidence>
<evidence type="ECO:0000256" key="2">
    <source>
        <dbReference type="ARBA" id="ARBA00012150"/>
    </source>
</evidence>
<evidence type="ECO:0000256" key="4">
    <source>
        <dbReference type="ARBA" id="ARBA00022801"/>
    </source>
</evidence>
<dbReference type="InterPro" id="IPR017968">
    <property type="entry name" value="Acylphosphatase_CS"/>
</dbReference>
<comment type="catalytic activity">
    <reaction evidence="6 7 8">
        <text>an acyl phosphate + H2O = a carboxylate + phosphate + H(+)</text>
        <dbReference type="Rhea" id="RHEA:14965"/>
        <dbReference type="ChEBI" id="CHEBI:15377"/>
        <dbReference type="ChEBI" id="CHEBI:15378"/>
        <dbReference type="ChEBI" id="CHEBI:29067"/>
        <dbReference type="ChEBI" id="CHEBI:43474"/>
        <dbReference type="ChEBI" id="CHEBI:59918"/>
        <dbReference type="EC" id="3.6.1.7"/>
    </reaction>
</comment>
<sequence>MGRECVAAYVSGRVQGVGFRYGTQRQAMGLGLTGYALNLDDGRVEVLVEGEASAVAQLLRWLSAGGPRYARVVRVDTEPRPLQHFQRFEIRY</sequence>
<proteinExistence type="inferred from homology"/>
<evidence type="ECO:0000313" key="12">
    <source>
        <dbReference type="Proteomes" id="UP000028681"/>
    </source>
</evidence>
<dbReference type="Pfam" id="PF00708">
    <property type="entry name" value="Acylphosphatase"/>
    <property type="match status" value="1"/>
</dbReference>
<name>A0A076LMD5_9GAMM</name>
<comment type="similarity">
    <text evidence="1 7 9">Belongs to the acylphosphatase family.</text>
</comment>
<dbReference type="HOGENOM" id="CLU_141932_1_2_6"/>
<evidence type="ECO:0000256" key="6">
    <source>
        <dbReference type="ARBA" id="ARBA00047645"/>
    </source>
</evidence>
<protein>
    <recommendedName>
        <fullName evidence="3 7">Acylphosphatase</fullName>
        <ecNumber evidence="2 7">3.6.1.7</ecNumber>
    </recommendedName>
    <alternativeName>
        <fullName evidence="5 7">Acylphosphate phosphohydrolase</fullName>
    </alternativeName>
</protein>
<evidence type="ECO:0000256" key="3">
    <source>
        <dbReference type="ARBA" id="ARBA00015991"/>
    </source>
</evidence>
<dbReference type="HAMAP" id="MF_01450">
    <property type="entry name" value="Acylphosphatase_entero"/>
    <property type="match status" value="1"/>
</dbReference>
<dbReference type="PANTHER" id="PTHR47268">
    <property type="entry name" value="ACYLPHOSPHATASE"/>
    <property type="match status" value="1"/>
</dbReference>
<evidence type="ECO:0000256" key="8">
    <source>
        <dbReference type="PROSITE-ProRule" id="PRU00520"/>
    </source>
</evidence>
<organism evidence="11 12">
    <name type="scientific">Edwardsiella anguillarum ET080813</name>
    <dbReference type="NCBI Taxonomy" id="667120"/>
    <lineage>
        <taxon>Bacteria</taxon>
        <taxon>Pseudomonadati</taxon>
        <taxon>Pseudomonadota</taxon>
        <taxon>Gammaproteobacteria</taxon>
        <taxon>Enterobacterales</taxon>
        <taxon>Hafniaceae</taxon>
        <taxon>Edwardsiella</taxon>
    </lineage>
</organism>
<dbReference type="GO" id="GO:0003998">
    <property type="term" value="F:acylphosphatase activity"/>
    <property type="evidence" value="ECO:0007669"/>
    <property type="project" value="UniProtKB-UniRule"/>
</dbReference>
<dbReference type="PANTHER" id="PTHR47268:SF4">
    <property type="entry name" value="ACYLPHOSPHATASE"/>
    <property type="match status" value="1"/>
</dbReference>
<gene>
    <name evidence="11" type="primary">acyP</name>
    <name evidence="11" type="ORF">ETEE_3234</name>
</gene>
<evidence type="ECO:0000256" key="9">
    <source>
        <dbReference type="RuleBase" id="RU004168"/>
    </source>
</evidence>
<dbReference type="KEGG" id="ete:ETEE_3234"/>
<reference evidence="11 12" key="1">
    <citation type="journal article" date="2012" name="PLoS ONE">
        <title>Edwardsiella comparative phylogenomics reveal the new intra/inter-species taxonomic relationships, virulence evolution and niche adaptation mechanisms.</title>
        <authorList>
            <person name="Yang M."/>
            <person name="Lv Y."/>
            <person name="Xiao J."/>
            <person name="Wu H."/>
            <person name="Zheng H."/>
            <person name="Liu Q."/>
            <person name="Zhang Y."/>
            <person name="Wang Q."/>
        </authorList>
    </citation>
    <scope>NUCLEOTIDE SEQUENCE [LARGE SCALE GENOMIC DNA]</scope>
    <source>
        <strain evidence="12">080813</strain>
    </source>
</reference>
<dbReference type="EMBL" id="CP006664">
    <property type="protein sequence ID" value="AIJ09660.1"/>
    <property type="molecule type" value="Genomic_DNA"/>
</dbReference>
<dbReference type="PROSITE" id="PS51160">
    <property type="entry name" value="ACYLPHOSPHATASE_3"/>
    <property type="match status" value="1"/>
</dbReference>
<accession>A0A076LMD5</accession>
<feature type="active site" evidence="7 8">
    <location>
        <position position="20"/>
    </location>
</feature>
<dbReference type="InterPro" id="IPR001792">
    <property type="entry name" value="Acylphosphatase-like_dom"/>
</dbReference>
<dbReference type="RefSeq" id="WP_034164369.1">
    <property type="nucleotide sequence ID" value="NZ_CP006664.1"/>
</dbReference>
<dbReference type="Gene3D" id="3.30.70.100">
    <property type="match status" value="1"/>
</dbReference>